<protein>
    <submittedName>
        <fullName evidence="1">Uncharacterized protein</fullName>
    </submittedName>
</protein>
<evidence type="ECO:0000313" key="1">
    <source>
        <dbReference type="EMBL" id="MCN9243322.1"/>
    </source>
</evidence>
<dbReference type="Proteomes" id="UP001523219">
    <property type="component" value="Unassembled WGS sequence"/>
</dbReference>
<reference evidence="1 2" key="1">
    <citation type="submission" date="2022-05" db="EMBL/GenBank/DDBJ databases">
        <title>Streptomyces sp. nov. RY43-2 isolated from soil of a peat swamp forest.</title>
        <authorList>
            <person name="Kanchanasin P."/>
            <person name="Tanasupawat S."/>
            <person name="Phongsopitanun W."/>
        </authorList>
    </citation>
    <scope>NUCLEOTIDE SEQUENCE [LARGE SCALE GENOMIC DNA]</scope>
    <source>
        <strain evidence="1 2">RY43-2</strain>
    </source>
</reference>
<dbReference type="EMBL" id="JAMWMR010000020">
    <property type="protein sequence ID" value="MCN9243322.1"/>
    <property type="molecule type" value="Genomic_DNA"/>
</dbReference>
<evidence type="ECO:0000313" key="2">
    <source>
        <dbReference type="Proteomes" id="UP001523219"/>
    </source>
</evidence>
<keyword evidence="2" id="KW-1185">Reference proteome</keyword>
<proteinExistence type="predicted"/>
<comment type="caution">
    <text evidence="1">The sequence shown here is derived from an EMBL/GenBank/DDBJ whole genome shotgun (WGS) entry which is preliminary data.</text>
</comment>
<sequence length="75" mass="8032">MSAATVPGGPGATALGRVHHHRLGDALHAVQVYTGAAFDVLLFGEYYEEAGLRRHGSHGALRYLSSPRRAARPRP</sequence>
<name>A0ABT0ZIA4_9ACTN</name>
<dbReference type="RefSeq" id="WP_252426695.1">
    <property type="nucleotide sequence ID" value="NZ_JAMWMR010000020.1"/>
</dbReference>
<accession>A0ABT0ZIA4</accession>
<organism evidence="1 2">
    <name type="scientific">Streptomyces macrolidinus</name>
    <dbReference type="NCBI Taxonomy" id="2952607"/>
    <lineage>
        <taxon>Bacteria</taxon>
        <taxon>Bacillati</taxon>
        <taxon>Actinomycetota</taxon>
        <taxon>Actinomycetes</taxon>
        <taxon>Kitasatosporales</taxon>
        <taxon>Streptomycetaceae</taxon>
        <taxon>Streptomyces</taxon>
    </lineage>
</organism>
<gene>
    <name evidence="1" type="ORF">NGF19_21485</name>
</gene>